<gene>
    <name evidence="3" type="ORF">PCOR1329_LOCUS69079</name>
</gene>
<feature type="compositionally biased region" description="Gly residues" evidence="1">
    <location>
        <begin position="309"/>
        <end position="324"/>
    </location>
</feature>
<reference evidence="3" key="1">
    <citation type="submission" date="2023-10" db="EMBL/GenBank/DDBJ databases">
        <authorList>
            <person name="Chen Y."/>
            <person name="Shah S."/>
            <person name="Dougan E. K."/>
            <person name="Thang M."/>
            <person name="Chan C."/>
        </authorList>
    </citation>
    <scope>NUCLEOTIDE SEQUENCE [LARGE SCALE GENOMIC DNA]</scope>
</reference>
<keyword evidence="2" id="KW-0732">Signal</keyword>
<feature type="compositionally biased region" description="Basic and acidic residues" evidence="1">
    <location>
        <begin position="357"/>
        <end position="366"/>
    </location>
</feature>
<sequence length="379" mass="36677">MVARARAGLLLLASLARTSGLGNASGANASAGANGSSADNSSAANGSDADNSSAANGSGCSAPAGVSGAFAPPCVEGGSIAEGGTCTARCEAGHTPSRFSLSCANGSLSPAAFECESACSSRGAAVPAALWDSPTAASPVAGACADSASGWCSHPGCGALAVFFAGDLEWAARGLFGDLACATFARWGPGGAGSLASADVLVVVSSTQLLGLPPSALRQAGLAGAVALLDEACSSGDLGALPLAEPPAAPPGRGTGRAARERDGGGVGGAAAERRRRLLFAAPALECWGPRVLYIGGDRAVAAGCGGTPRPGAAPGGLGPLGRGGARRAPRGPRGPPRRGPACPGARRQAAAAGVARRREGRREHPLASSTTRSAPWGR</sequence>
<evidence type="ECO:0000313" key="4">
    <source>
        <dbReference type="Proteomes" id="UP001189429"/>
    </source>
</evidence>
<accession>A0ABN9WNM6</accession>
<evidence type="ECO:0000256" key="2">
    <source>
        <dbReference type="SAM" id="SignalP"/>
    </source>
</evidence>
<proteinExistence type="predicted"/>
<keyword evidence="4" id="KW-1185">Reference proteome</keyword>
<protein>
    <submittedName>
        <fullName evidence="3">Uncharacterized protein</fullName>
    </submittedName>
</protein>
<feature type="compositionally biased region" description="Low complexity" evidence="1">
    <location>
        <begin position="340"/>
        <end position="355"/>
    </location>
</feature>
<feature type="region of interest" description="Disordered" evidence="1">
    <location>
        <begin position="309"/>
        <end position="379"/>
    </location>
</feature>
<evidence type="ECO:0000256" key="1">
    <source>
        <dbReference type="SAM" id="MobiDB-lite"/>
    </source>
</evidence>
<dbReference type="EMBL" id="CAUYUJ010019049">
    <property type="protein sequence ID" value="CAK0888262.1"/>
    <property type="molecule type" value="Genomic_DNA"/>
</dbReference>
<feature type="chain" id="PRO_5046375112" evidence="2">
    <location>
        <begin position="21"/>
        <end position="379"/>
    </location>
</feature>
<feature type="compositionally biased region" description="Polar residues" evidence="1">
    <location>
        <begin position="368"/>
        <end position="379"/>
    </location>
</feature>
<dbReference type="Proteomes" id="UP001189429">
    <property type="component" value="Unassembled WGS sequence"/>
</dbReference>
<evidence type="ECO:0000313" key="3">
    <source>
        <dbReference type="EMBL" id="CAK0888262.1"/>
    </source>
</evidence>
<feature type="region of interest" description="Disordered" evidence="1">
    <location>
        <begin position="240"/>
        <end position="269"/>
    </location>
</feature>
<feature type="signal peptide" evidence="2">
    <location>
        <begin position="1"/>
        <end position="20"/>
    </location>
</feature>
<organism evidence="3 4">
    <name type="scientific">Prorocentrum cordatum</name>
    <dbReference type="NCBI Taxonomy" id="2364126"/>
    <lineage>
        <taxon>Eukaryota</taxon>
        <taxon>Sar</taxon>
        <taxon>Alveolata</taxon>
        <taxon>Dinophyceae</taxon>
        <taxon>Prorocentrales</taxon>
        <taxon>Prorocentraceae</taxon>
        <taxon>Prorocentrum</taxon>
    </lineage>
</organism>
<name>A0ABN9WNM6_9DINO</name>
<comment type="caution">
    <text evidence="3">The sequence shown here is derived from an EMBL/GenBank/DDBJ whole genome shotgun (WGS) entry which is preliminary data.</text>
</comment>
<feature type="region of interest" description="Disordered" evidence="1">
    <location>
        <begin position="28"/>
        <end position="50"/>
    </location>
</feature>